<dbReference type="InterPro" id="IPR050597">
    <property type="entry name" value="Cytochrome_c_Oxidase_Subunit"/>
</dbReference>
<keyword evidence="2 6" id="KW-0349">Heme</keyword>
<keyword evidence="5 6" id="KW-0408">Iron</keyword>
<keyword evidence="9" id="KW-1185">Reference proteome</keyword>
<dbReference type="InterPro" id="IPR009056">
    <property type="entry name" value="Cyt_c-like_dom"/>
</dbReference>
<feature type="domain" description="Cytochrome c" evidence="7">
    <location>
        <begin position="169"/>
        <end position="252"/>
    </location>
</feature>
<name>A0ABV7K3Q1_9HYPH</name>
<evidence type="ECO:0000256" key="2">
    <source>
        <dbReference type="ARBA" id="ARBA00022617"/>
    </source>
</evidence>
<reference evidence="9" key="1">
    <citation type="journal article" date="2019" name="Int. J. Syst. Evol. Microbiol.">
        <title>The Global Catalogue of Microorganisms (GCM) 10K type strain sequencing project: providing services to taxonomists for standard genome sequencing and annotation.</title>
        <authorList>
            <consortium name="The Broad Institute Genomics Platform"/>
            <consortium name="The Broad Institute Genome Sequencing Center for Infectious Disease"/>
            <person name="Wu L."/>
            <person name="Ma J."/>
        </authorList>
    </citation>
    <scope>NUCLEOTIDE SEQUENCE [LARGE SCALE GENOMIC DNA]</scope>
    <source>
        <strain evidence="9">KCTC 52165</strain>
    </source>
</reference>
<dbReference type="Gene3D" id="1.10.760.10">
    <property type="entry name" value="Cytochrome c-like domain"/>
    <property type="match status" value="3"/>
</dbReference>
<keyword evidence="3 6" id="KW-0479">Metal-binding</keyword>
<dbReference type="Proteomes" id="UP001595583">
    <property type="component" value="Unassembled WGS sequence"/>
</dbReference>
<protein>
    <submittedName>
        <fullName evidence="8">C-type cytochrome</fullName>
    </submittedName>
</protein>
<proteinExistence type="predicted"/>
<dbReference type="SUPFAM" id="SSF46626">
    <property type="entry name" value="Cytochrome c"/>
    <property type="match status" value="3"/>
</dbReference>
<evidence type="ECO:0000313" key="8">
    <source>
        <dbReference type="EMBL" id="MFC3204616.1"/>
    </source>
</evidence>
<dbReference type="InterPro" id="IPR036909">
    <property type="entry name" value="Cyt_c-like_dom_sf"/>
</dbReference>
<dbReference type="PROSITE" id="PS51007">
    <property type="entry name" value="CYTC"/>
    <property type="match status" value="3"/>
</dbReference>
<evidence type="ECO:0000256" key="4">
    <source>
        <dbReference type="ARBA" id="ARBA00022982"/>
    </source>
</evidence>
<dbReference type="Pfam" id="PF00034">
    <property type="entry name" value="Cytochrom_C"/>
    <property type="match status" value="2"/>
</dbReference>
<sequence length="351" mass="37408">MRPRHKIGLAGLLAISVAAAFFAWLGVFNVAASTGHWSVTNRLLHFAMRASVRVYALSVTVPDLRKTGLLQASAVHFQAGCAYCHGAPGVSPSPAALSMLPPPPGLSNKISEWTDAQLFRIVRHGVRYTGMPAWPAPDRDDEVWGMVAFLRELPSLDGEHYRELVAGPATSEAGEVSGFDADLARCAQCHGADGVGRSEDVPVIAGQSGAYLLASLKAYLEGRRRSGVMQVAVSQTNEDTFEALAQYYAGRPEPAKPVGDTASIARGREIAERGLPRKGVPACLGCHGGSRKNPAYPRIAGQKKLYLETQLRLFAAGRRGGTAYSSIMAKVAATLDDTDIADVTAYFTSAR</sequence>
<accession>A0ABV7K3Q1</accession>
<keyword evidence="1" id="KW-0813">Transport</keyword>
<evidence type="ECO:0000256" key="5">
    <source>
        <dbReference type="ARBA" id="ARBA00023004"/>
    </source>
</evidence>
<organism evidence="8 9">
    <name type="scientific">Aquamicrobium soli</name>
    <dbReference type="NCBI Taxonomy" id="1811518"/>
    <lineage>
        <taxon>Bacteria</taxon>
        <taxon>Pseudomonadati</taxon>
        <taxon>Pseudomonadota</taxon>
        <taxon>Alphaproteobacteria</taxon>
        <taxon>Hyphomicrobiales</taxon>
        <taxon>Phyllobacteriaceae</taxon>
        <taxon>Aquamicrobium</taxon>
    </lineage>
</organism>
<evidence type="ECO:0000313" key="9">
    <source>
        <dbReference type="Proteomes" id="UP001595583"/>
    </source>
</evidence>
<feature type="domain" description="Cytochrome c" evidence="7">
    <location>
        <begin position="68"/>
        <end position="154"/>
    </location>
</feature>
<evidence type="ECO:0000259" key="7">
    <source>
        <dbReference type="PROSITE" id="PS51007"/>
    </source>
</evidence>
<dbReference type="EMBL" id="JBHRTK010000001">
    <property type="protein sequence ID" value="MFC3204616.1"/>
    <property type="molecule type" value="Genomic_DNA"/>
</dbReference>
<evidence type="ECO:0000256" key="6">
    <source>
        <dbReference type="PROSITE-ProRule" id="PRU00433"/>
    </source>
</evidence>
<gene>
    <name evidence="8" type="ORF">ACFOHJ_00075</name>
</gene>
<evidence type="ECO:0000256" key="3">
    <source>
        <dbReference type="ARBA" id="ARBA00022723"/>
    </source>
</evidence>
<comment type="caution">
    <text evidence="8">The sequence shown here is derived from an EMBL/GenBank/DDBJ whole genome shotgun (WGS) entry which is preliminary data.</text>
</comment>
<dbReference type="RefSeq" id="WP_378217272.1">
    <property type="nucleotide sequence ID" value="NZ_JBHRTK010000001.1"/>
</dbReference>
<evidence type="ECO:0000256" key="1">
    <source>
        <dbReference type="ARBA" id="ARBA00022448"/>
    </source>
</evidence>
<feature type="domain" description="Cytochrome c" evidence="7">
    <location>
        <begin position="262"/>
        <end position="351"/>
    </location>
</feature>
<dbReference type="PANTHER" id="PTHR33751">
    <property type="entry name" value="CBB3-TYPE CYTOCHROME C OXIDASE SUBUNIT FIXP"/>
    <property type="match status" value="1"/>
</dbReference>
<dbReference type="PANTHER" id="PTHR33751:SF9">
    <property type="entry name" value="CYTOCHROME C4"/>
    <property type="match status" value="1"/>
</dbReference>
<keyword evidence="4" id="KW-0249">Electron transport</keyword>
<dbReference type="Pfam" id="PF13442">
    <property type="entry name" value="Cytochrome_CBB3"/>
    <property type="match status" value="1"/>
</dbReference>